<dbReference type="AlphaFoldDB" id="A0AAQ3KF46"/>
<dbReference type="InterPro" id="IPR008962">
    <property type="entry name" value="PapD-like_sf"/>
</dbReference>
<feature type="compositionally biased region" description="Polar residues" evidence="4">
    <location>
        <begin position="56"/>
        <end position="65"/>
    </location>
</feature>
<feature type="domain" description="MSP" evidence="5">
    <location>
        <begin position="88"/>
        <end position="210"/>
    </location>
</feature>
<evidence type="ECO:0000313" key="7">
    <source>
        <dbReference type="Proteomes" id="UP001327560"/>
    </source>
</evidence>
<accession>A0AAQ3KF46</accession>
<feature type="region of interest" description="Disordered" evidence="4">
    <location>
        <begin position="51"/>
        <end position="79"/>
    </location>
</feature>
<evidence type="ECO:0000259" key="5">
    <source>
        <dbReference type="PROSITE" id="PS50202"/>
    </source>
</evidence>
<dbReference type="Pfam" id="PF00635">
    <property type="entry name" value="Motile_Sperm"/>
    <property type="match status" value="1"/>
</dbReference>
<dbReference type="GO" id="GO:0005789">
    <property type="term" value="C:endoplasmic reticulum membrane"/>
    <property type="evidence" value="ECO:0007669"/>
    <property type="project" value="InterPro"/>
</dbReference>
<dbReference type="GO" id="GO:0005886">
    <property type="term" value="C:plasma membrane"/>
    <property type="evidence" value="ECO:0007669"/>
    <property type="project" value="TreeGrafter"/>
</dbReference>
<keyword evidence="2" id="KW-0597">Phosphoprotein</keyword>
<evidence type="ECO:0000256" key="4">
    <source>
        <dbReference type="SAM" id="MobiDB-lite"/>
    </source>
</evidence>
<reference evidence="6 7" key="1">
    <citation type="submission" date="2023-10" db="EMBL/GenBank/DDBJ databases">
        <title>Chromosome-scale genome assembly provides insights into flower coloration mechanisms of Canna indica.</title>
        <authorList>
            <person name="Li C."/>
        </authorList>
    </citation>
    <scope>NUCLEOTIDE SEQUENCE [LARGE SCALE GENOMIC DNA]</scope>
    <source>
        <tissue evidence="6">Flower</tissue>
    </source>
</reference>
<proteinExistence type="inferred from homology"/>
<dbReference type="Proteomes" id="UP001327560">
    <property type="component" value="Chromosome 5"/>
</dbReference>
<comment type="similarity">
    <text evidence="1">Belongs to the VAMP-associated protein (VAP) (TC 9.B.17) family.</text>
</comment>
<evidence type="ECO:0000256" key="1">
    <source>
        <dbReference type="ARBA" id="ARBA00008932"/>
    </source>
</evidence>
<protein>
    <submittedName>
        <fullName evidence="6">Vesicle-associated protein</fullName>
    </submittedName>
</protein>
<dbReference type="SUPFAM" id="SSF49354">
    <property type="entry name" value="PapD-like"/>
    <property type="match status" value="1"/>
</dbReference>
<keyword evidence="7" id="KW-1185">Reference proteome</keyword>
<sequence>MAIADDKSASSDGGKVWNLCRMPFWQAGGGGSSSSSSAAAAVSHHHVSHGYATRSVEGSDTQYPTSGSGGGSGSVSSVAKSLLPTRRRLRLDPASKLYFPYETGKQVRSAVRIKNTSKSHVAFKFQTTSPKSCFMRPPGAILSPGESIIATVFKFVEQPENNEKAIDQKSKVKFKIVSLKVKEPMEYVPELFDEQKDQVAVEQILKVVFLDAERQSTQLDKLKRLLAEADAAVESRKKPVEDSGTKILGEGLVIDEWKERRERYLAQQQIELDSV</sequence>
<comment type="function">
    <text evidence="3">May play a role in vesicle trafficking.</text>
</comment>
<evidence type="ECO:0000256" key="3">
    <source>
        <dbReference type="ARBA" id="ARBA00056885"/>
    </source>
</evidence>
<dbReference type="PROSITE" id="PS50202">
    <property type="entry name" value="MSP"/>
    <property type="match status" value="1"/>
</dbReference>
<evidence type="ECO:0000313" key="6">
    <source>
        <dbReference type="EMBL" id="WOL07719.1"/>
    </source>
</evidence>
<dbReference type="PANTHER" id="PTHR10809:SF58">
    <property type="entry name" value="VESICLE-ASSOCIATED PROTEIN 4-2"/>
    <property type="match status" value="1"/>
</dbReference>
<dbReference type="Gene3D" id="2.60.40.10">
    <property type="entry name" value="Immunoglobulins"/>
    <property type="match status" value="1"/>
</dbReference>
<organism evidence="6 7">
    <name type="scientific">Canna indica</name>
    <name type="common">Indian-shot</name>
    <dbReference type="NCBI Taxonomy" id="4628"/>
    <lineage>
        <taxon>Eukaryota</taxon>
        <taxon>Viridiplantae</taxon>
        <taxon>Streptophyta</taxon>
        <taxon>Embryophyta</taxon>
        <taxon>Tracheophyta</taxon>
        <taxon>Spermatophyta</taxon>
        <taxon>Magnoliopsida</taxon>
        <taxon>Liliopsida</taxon>
        <taxon>Zingiberales</taxon>
        <taxon>Cannaceae</taxon>
        <taxon>Canna</taxon>
    </lineage>
</organism>
<dbReference type="InterPro" id="IPR013783">
    <property type="entry name" value="Ig-like_fold"/>
</dbReference>
<dbReference type="GO" id="GO:0061817">
    <property type="term" value="P:endoplasmic reticulum-plasma membrane tethering"/>
    <property type="evidence" value="ECO:0007669"/>
    <property type="project" value="TreeGrafter"/>
</dbReference>
<evidence type="ECO:0000256" key="2">
    <source>
        <dbReference type="ARBA" id="ARBA00022553"/>
    </source>
</evidence>
<dbReference type="InterPro" id="IPR000535">
    <property type="entry name" value="MSP_dom"/>
</dbReference>
<name>A0AAQ3KF46_9LILI</name>
<gene>
    <name evidence="6" type="ORF">Cni_G16466</name>
</gene>
<dbReference type="FunFam" id="2.60.40.10:FF:001596">
    <property type="entry name" value="vesicle-associated protein 4-1-like"/>
    <property type="match status" value="1"/>
</dbReference>
<dbReference type="GO" id="GO:0090158">
    <property type="term" value="P:endoplasmic reticulum membrane organization"/>
    <property type="evidence" value="ECO:0007669"/>
    <property type="project" value="TreeGrafter"/>
</dbReference>
<dbReference type="PANTHER" id="PTHR10809">
    <property type="entry name" value="VESICLE-ASSOCIATED MEMBRANE PROTEIN-ASSOCIATED PROTEIN"/>
    <property type="match status" value="1"/>
</dbReference>
<dbReference type="EMBL" id="CP136894">
    <property type="protein sequence ID" value="WOL07719.1"/>
    <property type="molecule type" value="Genomic_DNA"/>
</dbReference>
<dbReference type="InterPro" id="IPR016763">
    <property type="entry name" value="VAP"/>
</dbReference>